<name>A0A0L8V5N8_9BACT</name>
<protein>
    <submittedName>
        <fullName evidence="1">Uncharacterized protein</fullName>
    </submittedName>
</protein>
<reference evidence="2" key="1">
    <citation type="submission" date="2015-07" db="EMBL/GenBank/DDBJ databases">
        <title>Genome sequencing of Sunxiuqinia dokdonensis strain SK.</title>
        <authorList>
            <person name="Ahn S."/>
            <person name="Kim B.-C."/>
        </authorList>
    </citation>
    <scope>NUCLEOTIDE SEQUENCE [LARGE SCALE GENOMIC DNA]</scope>
    <source>
        <strain evidence="2">SK</strain>
    </source>
</reference>
<evidence type="ECO:0000313" key="1">
    <source>
        <dbReference type="EMBL" id="KOH43746.1"/>
    </source>
</evidence>
<sequence>MTMAPRFFLCLVISISIQPHKITIADKNVLLQTIPKRNNCGSGSKGNL</sequence>
<evidence type="ECO:0000313" key="2">
    <source>
        <dbReference type="Proteomes" id="UP000036958"/>
    </source>
</evidence>
<dbReference type="Proteomes" id="UP000036958">
    <property type="component" value="Unassembled WGS sequence"/>
</dbReference>
<comment type="caution">
    <text evidence="1">The sequence shown here is derived from an EMBL/GenBank/DDBJ whole genome shotgun (WGS) entry which is preliminary data.</text>
</comment>
<organism evidence="1 2">
    <name type="scientific">Sunxiuqinia dokdonensis</name>
    <dbReference type="NCBI Taxonomy" id="1409788"/>
    <lineage>
        <taxon>Bacteria</taxon>
        <taxon>Pseudomonadati</taxon>
        <taxon>Bacteroidota</taxon>
        <taxon>Bacteroidia</taxon>
        <taxon>Marinilabiliales</taxon>
        <taxon>Prolixibacteraceae</taxon>
        <taxon>Sunxiuqinia</taxon>
    </lineage>
</organism>
<keyword evidence="2" id="KW-1185">Reference proteome</keyword>
<dbReference type="AlphaFoldDB" id="A0A0L8V5N8"/>
<accession>A0A0L8V5N8</accession>
<gene>
    <name evidence="1" type="ORF">NC99_34410</name>
</gene>
<dbReference type="EMBL" id="LGIA01000179">
    <property type="protein sequence ID" value="KOH43746.1"/>
    <property type="molecule type" value="Genomic_DNA"/>
</dbReference>
<proteinExistence type="predicted"/>